<sequence length="36" mass="3989">MAILTNQNEFNFFLGSNSSRQGLGLVMICLRTELGL</sequence>
<accession>A0A2P2KYX8</accession>
<evidence type="ECO:0000313" key="1">
    <source>
        <dbReference type="EMBL" id="MBX10930.1"/>
    </source>
</evidence>
<name>A0A2P2KYX8_RHIMU</name>
<protein>
    <submittedName>
        <fullName evidence="1">Uncharacterized protein</fullName>
    </submittedName>
</protein>
<dbReference type="AlphaFoldDB" id="A0A2P2KYX8"/>
<reference evidence="1" key="1">
    <citation type="submission" date="2018-02" db="EMBL/GenBank/DDBJ databases">
        <title>Rhizophora mucronata_Transcriptome.</title>
        <authorList>
            <person name="Meera S.P."/>
            <person name="Sreeshan A."/>
            <person name="Augustine A."/>
        </authorList>
    </citation>
    <scope>NUCLEOTIDE SEQUENCE</scope>
    <source>
        <tissue evidence="1">Leaf</tissue>
    </source>
</reference>
<proteinExistence type="predicted"/>
<organism evidence="1">
    <name type="scientific">Rhizophora mucronata</name>
    <name type="common">Asiatic mangrove</name>
    <dbReference type="NCBI Taxonomy" id="61149"/>
    <lineage>
        <taxon>Eukaryota</taxon>
        <taxon>Viridiplantae</taxon>
        <taxon>Streptophyta</taxon>
        <taxon>Embryophyta</taxon>
        <taxon>Tracheophyta</taxon>
        <taxon>Spermatophyta</taxon>
        <taxon>Magnoliopsida</taxon>
        <taxon>eudicotyledons</taxon>
        <taxon>Gunneridae</taxon>
        <taxon>Pentapetalae</taxon>
        <taxon>rosids</taxon>
        <taxon>fabids</taxon>
        <taxon>Malpighiales</taxon>
        <taxon>Rhizophoraceae</taxon>
        <taxon>Rhizophora</taxon>
    </lineage>
</organism>
<dbReference type="EMBL" id="GGEC01030446">
    <property type="protein sequence ID" value="MBX10930.1"/>
    <property type="molecule type" value="Transcribed_RNA"/>
</dbReference>